<sequence length="121" mass="13824">MKTLENSITSPTKNFTVTANDTNKSNALLSNILYNEMEHFSKDVINKQTHIAYPIPQLYKLQILKNAHLGDRLLLKSQIKKLSQSELQLMVVVEVENNPNENIICKAVFRFPLKDHISEAC</sequence>
<dbReference type="Proteomes" id="UP000198412">
    <property type="component" value="Unassembled WGS sequence"/>
</dbReference>
<dbReference type="RefSeq" id="WP_089376555.1">
    <property type="nucleotide sequence ID" value="NZ_FZNX01000001.1"/>
</dbReference>
<keyword evidence="2" id="KW-1185">Reference proteome</keyword>
<proteinExistence type="predicted"/>
<dbReference type="EMBL" id="FZNX01000001">
    <property type="protein sequence ID" value="SNR31305.1"/>
    <property type="molecule type" value="Genomic_DNA"/>
</dbReference>
<accession>A0A238VA80</accession>
<evidence type="ECO:0000313" key="1">
    <source>
        <dbReference type="EMBL" id="SNR31305.1"/>
    </source>
</evidence>
<protein>
    <submittedName>
        <fullName evidence="1">Uncharacterized protein</fullName>
    </submittedName>
</protein>
<evidence type="ECO:0000313" key="2">
    <source>
        <dbReference type="Proteomes" id="UP000198412"/>
    </source>
</evidence>
<name>A0A238VA80_9FLAO</name>
<gene>
    <name evidence="1" type="ORF">SAMN04488111_0181</name>
</gene>
<dbReference type="OrthoDB" id="1452614at2"/>
<reference evidence="2" key="1">
    <citation type="submission" date="2017-06" db="EMBL/GenBank/DDBJ databases">
        <authorList>
            <person name="Varghese N."/>
            <person name="Submissions S."/>
        </authorList>
    </citation>
    <scope>NUCLEOTIDE SEQUENCE [LARGE SCALE GENOMIC DNA]</scope>
    <source>
        <strain evidence="2">DSM 27993</strain>
    </source>
</reference>
<organism evidence="1 2">
    <name type="scientific">Lutibacter flavus</name>
    <dbReference type="NCBI Taxonomy" id="691689"/>
    <lineage>
        <taxon>Bacteria</taxon>
        <taxon>Pseudomonadati</taxon>
        <taxon>Bacteroidota</taxon>
        <taxon>Flavobacteriia</taxon>
        <taxon>Flavobacteriales</taxon>
        <taxon>Flavobacteriaceae</taxon>
        <taxon>Lutibacter</taxon>
    </lineage>
</organism>
<dbReference type="AlphaFoldDB" id="A0A238VA80"/>